<dbReference type="InterPro" id="IPR029028">
    <property type="entry name" value="Alpha/beta_knot_MTases"/>
</dbReference>
<protein>
    <recommendedName>
        <fullName evidence="1">tRNA (guanine-N(1)-)-methyltransferase C-terminal domain-containing protein</fullName>
    </recommendedName>
</protein>
<organism evidence="2 3">
    <name type="scientific">Thermosulfidibacter takaii (strain DSM 17441 / JCM 13301 / NBRC 103674 / ABI70S6)</name>
    <dbReference type="NCBI Taxonomy" id="1298851"/>
    <lineage>
        <taxon>Bacteria</taxon>
        <taxon>Pseudomonadati</taxon>
        <taxon>Thermosulfidibacterota</taxon>
        <taxon>Thermosulfidibacteria</taxon>
        <taxon>Thermosulfidibacterales</taxon>
        <taxon>Thermosulfidibacteraceae</taxon>
    </lineage>
</organism>
<keyword evidence="3" id="KW-1185">Reference proteome</keyword>
<feature type="domain" description="tRNA (guanine-N(1)-)-methyltransferase C-terminal" evidence="1">
    <location>
        <begin position="7"/>
        <end position="188"/>
    </location>
</feature>
<dbReference type="Proteomes" id="UP000063234">
    <property type="component" value="Chromosome"/>
</dbReference>
<dbReference type="InterPro" id="IPR029026">
    <property type="entry name" value="tRNA_m1G_MTases_N"/>
</dbReference>
<evidence type="ECO:0000313" key="2">
    <source>
        <dbReference type="EMBL" id="BAT71199.1"/>
    </source>
</evidence>
<accession>A0A0S3QS81</accession>
<dbReference type="STRING" id="1298851.TST_0391"/>
<dbReference type="Gene3D" id="3.40.1280.10">
    <property type="match status" value="1"/>
</dbReference>
<sequence>MESKVRLYLVLVHYPVYNKRGKIVASSITNLDIHDLSRLVRTYEGKGLIMVTPLKSQQAMIERITSHWKSGFGAVYNPNRDEALKLVSVAPFLEDAIKFIEEKEKQHPILVATSARKLKGNRISYKELGKKILEGKEPYAIVLGTGWGLTEEVIEKCDYVLDPIEGLGNYNHLSVRCAAAIIVDRLMGWRDKDER</sequence>
<dbReference type="SUPFAM" id="SSF75217">
    <property type="entry name" value="alpha/beta knot"/>
    <property type="match status" value="1"/>
</dbReference>
<name>A0A0S3QS81_THET7</name>
<dbReference type="KEGG" id="ttk:TST_0391"/>
<dbReference type="CDD" id="cd18085">
    <property type="entry name" value="TM1570-like"/>
    <property type="match status" value="1"/>
</dbReference>
<dbReference type="RefSeq" id="WP_068549119.1">
    <property type="nucleotide sequence ID" value="NZ_AP013035.1"/>
</dbReference>
<dbReference type="OrthoDB" id="9794931at2"/>
<dbReference type="EMBL" id="AP013035">
    <property type="protein sequence ID" value="BAT71199.1"/>
    <property type="molecule type" value="Genomic_DNA"/>
</dbReference>
<proteinExistence type="predicted"/>
<dbReference type="Pfam" id="PF09936">
    <property type="entry name" value="Methyltrn_RNA_4"/>
    <property type="match status" value="1"/>
</dbReference>
<evidence type="ECO:0000313" key="3">
    <source>
        <dbReference type="Proteomes" id="UP000063234"/>
    </source>
</evidence>
<evidence type="ECO:0000259" key="1">
    <source>
        <dbReference type="Pfam" id="PF09936"/>
    </source>
</evidence>
<dbReference type="InterPro" id="IPR019230">
    <property type="entry name" value="RNA_MeTrfase_C_dom"/>
</dbReference>
<gene>
    <name evidence="2" type="ORF">TST_0391</name>
</gene>
<reference evidence="3" key="1">
    <citation type="journal article" date="2018" name="Science">
        <title>A primordial and reversible TCA cycle in a facultatively chemolithoautotrophic thermophile.</title>
        <authorList>
            <person name="Nunoura T."/>
            <person name="Chikaraishi Y."/>
            <person name="Izaki R."/>
            <person name="Suwa T."/>
            <person name="Sato T."/>
            <person name="Harada T."/>
            <person name="Mori K."/>
            <person name="Kato Y."/>
            <person name="Miyazaki M."/>
            <person name="Shimamura S."/>
            <person name="Yanagawa K."/>
            <person name="Shuto A."/>
            <person name="Ohkouchi N."/>
            <person name="Fujita N."/>
            <person name="Takaki Y."/>
            <person name="Atomi H."/>
            <person name="Takai K."/>
        </authorList>
    </citation>
    <scope>NUCLEOTIDE SEQUENCE [LARGE SCALE GENOMIC DNA]</scope>
    <source>
        <strain evidence="3">DSM 17441 / JCM 13301 / NBRC 103674 / ABI70S6</strain>
    </source>
</reference>
<dbReference type="AlphaFoldDB" id="A0A0S3QS81"/>